<evidence type="ECO:0000256" key="2">
    <source>
        <dbReference type="SAM" id="MobiDB-lite"/>
    </source>
</evidence>
<evidence type="ECO:0000256" key="1">
    <source>
        <dbReference type="PIRNR" id="PIRNR016021"/>
    </source>
</evidence>
<dbReference type="OrthoDB" id="782346at2759"/>
<dbReference type="GO" id="GO:0005634">
    <property type="term" value="C:nucleus"/>
    <property type="evidence" value="ECO:0007669"/>
    <property type="project" value="UniProtKB-SubCell"/>
</dbReference>
<keyword evidence="1" id="KW-0804">Transcription</keyword>
<dbReference type="Proteomes" id="UP000275267">
    <property type="component" value="Unassembled WGS sequence"/>
</dbReference>
<organism evidence="4 5">
    <name type="scientific">Panicum miliaceum</name>
    <name type="common">Proso millet</name>
    <name type="synonym">Broomcorn millet</name>
    <dbReference type="NCBI Taxonomy" id="4540"/>
    <lineage>
        <taxon>Eukaryota</taxon>
        <taxon>Viridiplantae</taxon>
        <taxon>Streptophyta</taxon>
        <taxon>Embryophyta</taxon>
        <taxon>Tracheophyta</taxon>
        <taxon>Spermatophyta</taxon>
        <taxon>Magnoliopsida</taxon>
        <taxon>Liliopsida</taxon>
        <taxon>Poales</taxon>
        <taxon>Poaceae</taxon>
        <taxon>PACMAD clade</taxon>
        <taxon>Panicoideae</taxon>
        <taxon>Panicodae</taxon>
        <taxon>Paniceae</taxon>
        <taxon>Panicinae</taxon>
        <taxon>Panicum</taxon>
        <taxon>Panicum sect. Panicum</taxon>
    </lineage>
</organism>
<name>A0A3L6SJH4_PANMI</name>
<dbReference type="STRING" id="4540.A0A3L6SJH4"/>
<dbReference type="PANTHER" id="PTHR31100:SF63">
    <property type="entry name" value="AT-HOOK MOTIF NUCLEAR-LOCALIZED PROTEIN"/>
    <property type="match status" value="1"/>
</dbReference>
<dbReference type="PROSITE" id="PS51742">
    <property type="entry name" value="PPC"/>
    <property type="match status" value="1"/>
</dbReference>
<dbReference type="CDD" id="cd11378">
    <property type="entry name" value="DUF296"/>
    <property type="match status" value="1"/>
</dbReference>
<gene>
    <name evidence="4" type="ORF">C2845_PM07G35060</name>
</gene>
<dbReference type="SUPFAM" id="SSF117856">
    <property type="entry name" value="AF0104/ALDC/Ptd012-like"/>
    <property type="match status" value="1"/>
</dbReference>
<keyword evidence="5" id="KW-1185">Reference proteome</keyword>
<sequence length="272" mass="26821">MADDGAARAEQLIGPAPAPALPAEPVTARKPRGRPPGSKNKPKLPVVVTRESEGAMRPVVLELASGCDVVAAVAAFARRRRVGVSVLCGRGAVAAVRLRLATSPATTSTVTLHGRFEVLSLSGTVLPSEGAASAPPPFSVSLAGAGGQVIGGTLAGEMAAADGVVVVAATFGCAEVHRLPAAAGAAEDEDGSSGGRKEGRHPHSQLLQQQQQVAPAAGSAAGDVVGLGGYGGGAGTGSGGGHVGQQRGQVAEMALWAQAASSRGPVHPLPQF</sequence>
<protein>
    <recommendedName>
        <fullName evidence="1">AT-hook motif nuclear-localized protein</fullName>
    </recommendedName>
</protein>
<keyword evidence="1" id="KW-0539">Nucleus</keyword>
<dbReference type="GO" id="GO:0003680">
    <property type="term" value="F:minor groove of adenine-thymine-rich DNA binding"/>
    <property type="evidence" value="ECO:0007669"/>
    <property type="project" value="UniProtKB-UniRule"/>
</dbReference>
<proteinExistence type="predicted"/>
<feature type="region of interest" description="Disordered" evidence="2">
    <location>
        <begin position="182"/>
        <end position="215"/>
    </location>
</feature>
<reference evidence="5" key="1">
    <citation type="journal article" date="2019" name="Nat. Commun.">
        <title>The genome of broomcorn millet.</title>
        <authorList>
            <person name="Zou C."/>
            <person name="Miki D."/>
            <person name="Li D."/>
            <person name="Tang Q."/>
            <person name="Xiao L."/>
            <person name="Rajput S."/>
            <person name="Deng P."/>
            <person name="Jia W."/>
            <person name="Huang R."/>
            <person name="Zhang M."/>
            <person name="Sun Y."/>
            <person name="Hu J."/>
            <person name="Fu X."/>
            <person name="Schnable P.S."/>
            <person name="Li F."/>
            <person name="Zhang H."/>
            <person name="Feng B."/>
            <person name="Zhu X."/>
            <person name="Liu R."/>
            <person name="Schnable J.C."/>
            <person name="Zhu J.-K."/>
            <person name="Zhang H."/>
        </authorList>
    </citation>
    <scope>NUCLEOTIDE SEQUENCE [LARGE SCALE GENOMIC DNA]</scope>
</reference>
<dbReference type="EMBL" id="PQIB02000004">
    <property type="protein sequence ID" value="RLN22739.1"/>
    <property type="molecule type" value="Genomic_DNA"/>
</dbReference>
<comment type="subcellular location">
    <subcellularLocation>
        <location evidence="1">Nucleus</location>
    </subcellularLocation>
</comment>
<dbReference type="InterPro" id="IPR005175">
    <property type="entry name" value="PPC_dom"/>
</dbReference>
<dbReference type="Pfam" id="PF03479">
    <property type="entry name" value="PCC"/>
    <property type="match status" value="1"/>
</dbReference>
<evidence type="ECO:0000313" key="5">
    <source>
        <dbReference type="Proteomes" id="UP000275267"/>
    </source>
</evidence>
<feature type="compositionally biased region" description="Low complexity" evidence="2">
    <location>
        <begin position="205"/>
        <end position="215"/>
    </location>
</feature>
<dbReference type="Gene3D" id="3.30.1330.80">
    <property type="entry name" value="Hypothetical protein, similar to alpha- acetolactate decarboxylase, domain 2"/>
    <property type="match status" value="1"/>
</dbReference>
<dbReference type="GO" id="GO:0003700">
    <property type="term" value="F:DNA-binding transcription factor activity"/>
    <property type="evidence" value="ECO:0007669"/>
    <property type="project" value="TreeGrafter"/>
</dbReference>
<dbReference type="PIRSF" id="PIRSF016021">
    <property type="entry name" value="ESCAROLA"/>
    <property type="match status" value="1"/>
</dbReference>
<evidence type="ECO:0000313" key="4">
    <source>
        <dbReference type="EMBL" id="RLN22739.1"/>
    </source>
</evidence>
<comment type="caution">
    <text evidence="4">The sequence shown here is derived from an EMBL/GenBank/DDBJ whole genome shotgun (WGS) entry which is preliminary data.</text>
</comment>
<feature type="region of interest" description="Disordered" evidence="2">
    <location>
        <begin position="1"/>
        <end position="44"/>
    </location>
</feature>
<evidence type="ECO:0000259" key="3">
    <source>
        <dbReference type="PROSITE" id="PS51742"/>
    </source>
</evidence>
<dbReference type="AlphaFoldDB" id="A0A3L6SJH4"/>
<keyword evidence="1" id="KW-0805">Transcription regulation</keyword>
<dbReference type="PANTHER" id="PTHR31100">
    <property type="entry name" value="AT-HOOK MOTIF NUCLEAR-LOCALIZED PROTEIN 15"/>
    <property type="match status" value="1"/>
</dbReference>
<dbReference type="InterPro" id="IPR014476">
    <property type="entry name" value="AHL15-29"/>
</dbReference>
<comment type="function">
    <text evidence="1">Transcription factor that specifically binds AT-rich DNA sequences related to the nuclear matrix attachment regions (MARs).</text>
</comment>
<keyword evidence="1" id="KW-0238">DNA-binding</keyword>
<feature type="domain" description="PPC" evidence="3">
    <location>
        <begin position="53"/>
        <end position="192"/>
    </location>
</feature>
<accession>A0A3L6SJH4</accession>